<protein>
    <submittedName>
        <fullName evidence="1">Uncharacterized protein</fullName>
    </submittedName>
</protein>
<proteinExistence type="predicted"/>
<keyword evidence="2" id="KW-1185">Reference proteome</keyword>
<organism evidence="1 2">
    <name type="scientific">Ammoniphilus resinae</name>
    <dbReference type="NCBI Taxonomy" id="861532"/>
    <lineage>
        <taxon>Bacteria</taxon>
        <taxon>Bacillati</taxon>
        <taxon>Bacillota</taxon>
        <taxon>Bacilli</taxon>
        <taxon>Bacillales</taxon>
        <taxon>Paenibacillaceae</taxon>
        <taxon>Aneurinibacillus group</taxon>
        <taxon>Ammoniphilus</taxon>
    </lineage>
</organism>
<evidence type="ECO:0000313" key="1">
    <source>
        <dbReference type="EMBL" id="MBP1935001.1"/>
    </source>
</evidence>
<evidence type="ECO:0000313" key="2">
    <source>
        <dbReference type="Proteomes" id="UP001519343"/>
    </source>
</evidence>
<sequence>MSIEKDLSYLTDLSYWFRKLELDQQEELLESTNQGRNFFFHYLSEYHDEVLPFFNTLEDVIQQNLLKGRDVEEIQDDLHDQGLTESLLVKKMTALVNRYLKLYFNSSLLREVSADEFHRITSTVIHDIFVTRLYHSPEQLQQKMQLSSQEEAKQIISIVKGLLNSLFLRNGSLESLFPLFVEMGFEDEKIKIFSELVFDHMEALGRYFLFESLATVNKRLSDLYLD</sequence>
<accession>A0ABS4GXM1</accession>
<comment type="caution">
    <text evidence="1">The sequence shown here is derived from an EMBL/GenBank/DDBJ whole genome shotgun (WGS) entry which is preliminary data.</text>
</comment>
<name>A0ABS4GXM1_9BACL</name>
<dbReference type="Proteomes" id="UP001519343">
    <property type="component" value="Unassembled WGS sequence"/>
</dbReference>
<dbReference type="EMBL" id="JAGGKT010000035">
    <property type="protein sequence ID" value="MBP1935001.1"/>
    <property type="molecule type" value="Genomic_DNA"/>
</dbReference>
<gene>
    <name evidence="1" type="ORF">J2Z37_005021</name>
</gene>
<reference evidence="1 2" key="1">
    <citation type="submission" date="2021-03" db="EMBL/GenBank/DDBJ databases">
        <title>Genomic Encyclopedia of Type Strains, Phase IV (KMG-IV): sequencing the most valuable type-strain genomes for metagenomic binning, comparative biology and taxonomic classification.</title>
        <authorList>
            <person name="Goeker M."/>
        </authorList>
    </citation>
    <scope>NUCLEOTIDE SEQUENCE [LARGE SCALE GENOMIC DNA]</scope>
    <source>
        <strain evidence="1 2">DSM 24738</strain>
    </source>
</reference>
<dbReference type="RefSeq" id="WP_209812966.1">
    <property type="nucleotide sequence ID" value="NZ_JAGGKT010000035.1"/>
</dbReference>